<evidence type="ECO:0000259" key="23">
    <source>
        <dbReference type="PROSITE" id="PS50011"/>
    </source>
</evidence>
<dbReference type="CDD" id="cd14072">
    <property type="entry name" value="STKc_MARK"/>
    <property type="match status" value="1"/>
</dbReference>
<dbReference type="SMART" id="SM00165">
    <property type="entry name" value="UBA"/>
    <property type="match status" value="1"/>
</dbReference>
<dbReference type="PROSITE" id="PS50030">
    <property type="entry name" value="UBA"/>
    <property type="match status" value="1"/>
</dbReference>
<dbReference type="Gene3D" id="3.30.310.80">
    <property type="entry name" value="Kinase associated domain 1, KA1"/>
    <property type="match status" value="1"/>
</dbReference>
<dbReference type="Proteomes" id="UP000472264">
    <property type="component" value="Chromosome 1"/>
</dbReference>
<dbReference type="FunFam" id="1.10.8.10:FF:000005">
    <property type="entry name" value="Non-specific serine/threonine protein kinase"/>
    <property type="match status" value="1"/>
</dbReference>
<evidence type="ECO:0000256" key="17">
    <source>
        <dbReference type="ARBA" id="ARBA00048679"/>
    </source>
</evidence>
<dbReference type="Ensembl" id="ENSENLT00000012314.1">
    <property type="protein sequence ID" value="ENSENLP00000011808.1"/>
    <property type="gene ID" value="ENSENLG00000004808.1"/>
</dbReference>
<feature type="region of interest" description="Disordered" evidence="22">
    <location>
        <begin position="1"/>
        <end position="20"/>
    </location>
</feature>
<proteinExistence type="inferred from homology"/>
<feature type="domain" description="Protein kinase" evidence="23">
    <location>
        <begin position="30"/>
        <end position="281"/>
    </location>
</feature>
<evidence type="ECO:0000259" key="24">
    <source>
        <dbReference type="PROSITE" id="PS50030"/>
    </source>
</evidence>
<evidence type="ECO:0000313" key="26">
    <source>
        <dbReference type="Ensembl" id="ENSENLP00000011808.1"/>
    </source>
</evidence>
<dbReference type="InterPro" id="IPR001772">
    <property type="entry name" value="KA1_dom"/>
</dbReference>
<evidence type="ECO:0000256" key="3">
    <source>
        <dbReference type="ARBA" id="ARBA00004496"/>
    </source>
</evidence>
<keyword evidence="12" id="KW-0418">Kinase</keyword>
<keyword evidence="15" id="KW-0966">Cell projection</keyword>
<evidence type="ECO:0000256" key="7">
    <source>
        <dbReference type="ARBA" id="ARBA00022490"/>
    </source>
</evidence>
<gene>
    <name evidence="26" type="primary">mark1</name>
</gene>
<evidence type="ECO:0000256" key="10">
    <source>
        <dbReference type="ARBA" id="ARBA00022679"/>
    </source>
</evidence>
<feature type="compositionally biased region" description="Polar residues" evidence="22">
    <location>
        <begin position="349"/>
        <end position="358"/>
    </location>
</feature>
<dbReference type="GO" id="GO:0004674">
    <property type="term" value="F:protein serine/threonine kinase activity"/>
    <property type="evidence" value="ECO:0007669"/>
    <property type="project" value="UniProtKB-KW"/>
</dbReference>
<comment type="catalytic activity">
    <reaction evidence="16">
        <text>L-threonyl-[protein] + ATP = O-phospho-L-threonyl-[protein] + ADP + H(+)</text>
        <dbReference type="Rhea" id="RHEA:46608"/>
        <dbReference type="Rhea" id="RHEA-COMP:11060"/>
        <dbReference type="Rhea" id="RHEA-COMP:11605"/>
        <dbReference type="ChEBI" id="CHEBI:15378"/>
        <dbReference type="ChEBI" id="CHEBI:30013"/>
        <dbReference type="ChEBI" id="CHEBI:30616"/>
        <dbReference type="ChEBI" id="CHEBI:61977"/>
        <dbReference type="ChEBI" id="CHEBI:456216"/>
        <dbReference type="EC" id="2.7.11.1"/>
    </reaction>
</comment>
<evidence type="ECO:0000256" key="6">
    <source>
        <dbReference type="ARBA" id="ARBA00022475"/>
    </source>
</evidence>
<protein>
    <recommendedName>
        <fullName evidence="20">MAP/microtubule affinity-regulating kinase 3</fullName>
        <ecNumber evidence="5">2.7.11.1</ecNumber>
    </recommendedName>
</protein>
<comment type="similarity">
    <text evidence="4">Belongs to the protein kinase superfamily. CAMK Ser/Thr protein kinase family. SNF1 subfamily.</text>
</comment>
<keyword evidence="10" id="KW-0808">Transferase</keyword>
<dbReference type="GO" id="GO:0005524">
    <property type="term" value="F:ATP binding"/>
    <property type="evidence" value="ECO:0007669"/>
    <property type="project" value="UniProtKB-UniRule"/>
</dbReference>
<dbReference type="InterPro" id="IPR028375">
    <property type="entry name" value="KA1/Ssp2_C"/>
</dbReference>
<evidence type="ECO:0000256" key="2">
    <source>
        <dbReference type="ARBA" id="ARBA00004279"/>
    </source>
</evidence>
<dbReference type="InterPro" id="IPR008271">
    <property type="entry name" value="Ser/Thr_kinase_AS"/>
</dbReference>
<comment type="subcellular location">
    <subcellularLocation>
        <location evidence="1">Cell membrane</location>
    </subcellularLocation>
    <subcellularLocation>
        <location evidence="2">Cell projection</location>
        <location evidence="2">Dendrite</location>
    </subcellularLocation>
    <subcellularLocation>
        <location evidence="3">Cytoplasm</location>
    </subcellularLocation>
</comment>
<feature type="compositionally biased region" description="Low complexity" evidence="22">
    <location>
        <begin position="409"/>
        <end position="423"/>
    </location>
</feature>
<keyword evidence="8" id="KW-0723">Serine/threonine-protein kinase</keyword>
<keyword evidence="6" id="KW-1003">Cell membrane</keyword>
<evidence type="ECO:0000256" key="18">
    <source>
        <dbReference type="ARBA" id="ARBA00054424"/>
    </source>
</evidence>
<feature type="compositionally biased region" description="Polar residues" evidence="22">
    <location>
        <begin position="366"/>
        <end position="383"/>
    </location>
</feature>
<evidence type="ECO:0000256" key="4">
    <source>
        <dbReference type="ARBA" id="ARBA00006234"/>
    </source>
</evidence>
<evidence type="ECO:0000256" key="14">
    <source>
        <dbReference type="ARBA" id="ARBA00023136"/>
    </source>
</evidence>
<evidence type="ECO:0000256" key="16">
    <source>
        <dbReference type="ARBA" id="ARBA00047899"/>
    </source>
</evidence>
<keyword evidence="11 21" id="KW-0547">Nucleotide-binding</keyword>
<dbReference type="FunFam" id="3.30.200.20:FF:000003">
    <property type="entry name" value="Non-specific serine/threonine protein kinase"/>
    <property type="match status" value="1"/>
</dbReference>
<dbReference type="Gene3D" id="1.10.8.10">
    <property type="entry name" value="DNA helicase RuvA subunit, C-terminal domain"/>
    <property type="match status" value="1"/>
</dbReference>
<dbReference type="FunFam" id="3.30.310.80:FF:000001">
    <property type="entry name" value="Non-specific serine/threonine protein kinase"/>
    <property type="match status" value="1"/>
</dbReference>
<keyword evidence="13 21" id="KW-0067">ATP-binding</keyword>
<dbReference type="PANTHER" id="PTHR24346">
    <property type="entry name" value="MAP/MICROTUBULE AFFINITY-REGULATING KINASE"/>
    <property type="match status" value="1"/>
</dbReference>
<evidence type="ECO:0000256" key="13">
    <source>
        <dbReference type="ARBA" id="ARBA00022840"/>
    </source>
</evidence>
<evidence type="ECO:0000256" key="9">
    <source>
        <dbReference type="ARBA" id="ARBA00022553"/>
    </source>
</evidence>
<dbReference type="InterPro" id="IPR011009">
    <property type="entry name" value="Kinase-like_dom_sf"/>
</dbReference>
<keyword evidence="14" id="KW-0472">Membrane</keyword>
<comment type="subunit">
    <text evidence="19">Interacts with MAPT/TAU. Interacts with DLG5 (via coiled-coil domain). Interacts with STK3/MST2 and STK4/MST1 in the presence of DLG5. Interacts with YWHAB, YWHAG, YWHAQ and YWHAZ. Interacts with PKP2 (via N-terminus). Interacts with CDC25C. Interacts with KSR1.</text>
</comment>
<dbReference type="Gene3D" id="3.30.200.20">
    <property type="entry name" value="Phosphorylase Kinase, domain 1"/>
    <property type="match status" value="1"/>
</dbReference>
<evidence type="ECO:0000256" key="20">
    <source>
        <dbReference type="ARBA" id="ARBA00071529"/>
    </source>
</evidence>
<feature type="compositionally biased region" description="Polar residues" evidence="22">
    <location>
        <begin position="459"/>
        <end position="479"/>
    </location>
</feature>
<feature type="domain" description="KA1" evidence="25">
    <location>
        <begin position="554"/>
        <end position="603"/>
    </location>
</feature>
<evidence type="ECO:0000256" key="21">
    <source>
        <dbReference type="PROSITE-ProRule" id="PRU10141"/>
    </source>
</evidence>
<keyword evidence="9" id="KW-0597">Phosphoprotein</keyword>
<dbReference type="SMART" id="SM00220">
    <property type="entry name" value="S_TKc"/>
    <property type="match status" value="1"/>
</dbReference>
<dbReference type="PROSITE" id="PS00108">
    <property type="entry name" value="PROTEIN_KINASE_ST"/>
    <property type="match status" value="1"/>
</dbReference>
<dbReference type="SUPFAM" id="SSF56112">
    <property type="entry name" value="Protein kinase-like (PK-like)"/>
    <property type="match status" value="1"/>
</dbReference>
<dbReference type="CDD" id="cd12196">
    <property type="entry name" value="MARK1-3_C"/>
    <property type="match status" value="1"/>
</dbReference>
<reference evidence="26" key="1">
    <citation type="submission" date="2021-04" db="EMBL/GenBank/DDBJ databases">
        <authorList>
            <consortium name="Wellcome Sanger Institute Data Sharing"/>
        </authorList>
    </citation>
    <scope>NUCLEOTIDE SEQUENCE [LARGE SCALE GENOMIC DNA]</scope>
</reference>
<dbReference type="GO" id="GO:0030425">
    <property type="term" value="C:dendrite"/>
    <property type="evidence" value="ECO:0007669"/>
    <property type="project" value="UniProtKB-SubCell"/>
</dbReference>
<dbReference type="PROSITE" id="PS50032">
    <property type="entry name" value="KA1"/>
    <property type="match status" value="1"/>
</dbReference>
<keyword evidence="7" id="KW-0963">Cytoplasm</keyword>
<dbReference type="InterPro" id="IPR000719">
    <property type="entry name" value="Prot_kinase_dom"/>
</dbReference>
<dbReference type="Gene3D" id="1.10.510.10">
    <property type="entry name" value="Transferase(Phosphotransferase) domain 1"/>
    <property type="match status" value="1"/>
</dbReference>
<organism evidence="26 27">
    <name type="scientific">Echeneis naucrates</name>
    <name type="common">Live sharksucker</name>
    <dbReference type="NCBI Taxonomy" id="173247"/>
    <lineage>
        <taxon>Eukaryota</taxon>
        <taxon>Metazoa</taxon>
        <taxon>Chordata</taxon>
        <taxon>Craniata</taxon>
        <taxon>Vertebrata</taxon>
        <taxon>Euteleostomi</taxon>
        <taxon>Actinopterygii</taxon>
        <taxon>Neopterygii</taxon>
        <taxon>Teleostei</taxon>
        <taxon>Neoteleostei</taxon>
        <taxon>Acanthomorphata</taxon>
        <taxon>Carangaria</taxon>
        <taxon>Carangiformes</taxon>
        <taxon>Echeneidae</taxon>
        <taxon>Echeneis</taxon>
    </lineage>
</organism>
<evidence type="ECO:0000256" key="5">
    <source>
        <dbReference type="ARBA" id="ARBA00012513"/>
    </source>
</evidence>
<dbReference type="PROSITE" id="PS50011">
    <property type="entry name" value="PROTEIN_KINASE_DOM"/>
    <property type="match status" value="1"/>
</dbReference>
<evidence type="ECO:0000256" key="12">
    <source>
        <dbReference type="ARBA" id="ARBA00022777"/>
    </source>
</evidence>
<dbReference type="GO" id="GO:0005737">
    <property type="term" value="C:cytoplasm"/>
    <property type="evidence" value="ECO:0007669"/>
    <property type="project" value="UniProtKB-SubCell"/>
</dbReference>
<accession>A0A665TXE8</accession>
<evidence type="ECO:0000256" key="19">
    <source>
        <dbReference type="ARBA" id="ARBA00063680"/>
    </source>
</evidence>
<evidence type="ECO:0000256" key="1">
    <source>
        <dbReference type="ARBA" id="ARBA00004236"/>
    </source>
</evidence>
<reference evidence="26" key="2">
    <citation type="submission" date="2025-08" db="UniProtKB">
        <authorList>
            <consortium name="Ensembl"/>
        </authorList>
    </citation>
    <scope>IDENTIFICATION</scope>
</reference>
<evidence type="ECO:0000256" key="15">
    <source>
        <dbReference type="ARBA" id="ARBA00023273"/>
    </source>
</evidence>
<feature type="domain" description="UBA" evidence="24">
    <location>
        <begin position="295"/>
        <end position="340"/>
    </location>
</feature>
<comment type="catalytic activity">
    <reaction evidence="17">
        <text>L-seryl-[protein] + ATP = O-phospho-L-seryl-[protein] + ADP + H(+)</text>
        <dbReference type="Rhea" id="RHEA:17989"/>
        <dbReference type="Rhea" id="RHEA-COMP:9863"/>
        <dbReference type="Rhea" id="RHEA-COMP:11604"/>
        <dbReference type="ChEBI" id="CHEBI:15378"/>
        <dbReference type="ChEBI" id="CHEBI:29999"/>
        <dbReference type="ChEBI" id="CHEBI:30616"/>
        <dbReference type="ChEBI" id="CHEBI:83421"/>
        <dbReference type="ChEBI" id="CHEBI:456216"/>
        <dbReference type="EC" id="2.7.11.1"/>
    </reaction>
</comment>
<dbReference type="PROSITE" id="PS00107">
    <property type="entry name" value="PROTEIN_KINASE_ATP"/>
    <property type="match status" value="1"/>
</dbReference>
<dbReference type="PANTHER" id="PTHR24346:SF21">
    <property type="entry name" value="SERINE_THREONINE-PROTEIN KINASE MARK1"/>
    <property type="match status" value="1"/>
</dbReference>
<feature type="region of interest" description="Disordered" evidence="22">
    <location>
        <begin position="348"/>
        <end position="479"/>
    </location>
</feature>
<dbReference type="GO" id="GO:0005886">
    <property type="term" value="C:plasma membrane"/>
    <property type="evidence" value="ECO:0007669"/>
    <property type="project" value="UniProtKB-SubCell"/>
</dbReference>
<dbReference type="InterPro" id="IPR017441">
    <property type="entry name" value="Protein_kinase_ATP_BS"/>
</dbReference>
<comment type="function">
    <text evidence="18">Serine/threonine-protein kinase. Involved in the specific phosphorylation of microtubule-associated proteins for MAP2 and MAP4. Phosphorylates the microtubule-associated protein MAPT/TAU. Phosphorylates CDC25C on 'Ser-216'. Regulates localization and activity of some histone deacetylases by mediating phosphorylation of HDAC7, promoting subsequent interaction between HDAC7 and 14-3-3 and export from the nucleus. Regulates localization and activity of MITF by mediating its phosphorylation, promoting subsequent interaction between MITF and 14-3-3 and retention in the cytosol. Negatively regulates the Hippo signaling pathway and antagonizes the phosphorylation of LATS1. Cooperates with DLG5 to inhibit the kinase activity of STK3/MST2 toward LATS1. Phosphorylates PKP2 and KSR1.</text>
</comment>
<evidence type="ECO:0000256" key="11">
    <source>
        <dbReference type="ARBA" id="ARBA00022741"/>
    </source>
</evidence>
<dbReference type="Pfam" id="PF00069">
    <property type="entry name" value="Pkinase"/>
    <property type="match status" value="1"/>
</dbReference>
<evidence type="ECO:0000313" key="27">
    <source>
        <dbReference type="Proteomes" id="UP000472264"/>
    </source>
</evidence>
<evidence type="ECO:0000259" key="25">
    <source>
        <dbReference type="PROSITE" id="PS50032"/>
    </source>
</evidence>
<dbReference type="FunFam" id="1.10.510.10:FF:001032">
    <property type="entry name" value="KP78b, isoform A"/>
    <property type="match status" value="1"/>
</dbReference>
<dbReference type="GO" id="GO:0035556">
    <property type="term" value="P:intracellular signal transduction"/>
    <property type="evidence" value="ECO:0007669"/>
    <property type="project" value="TreeGrafter"/>
</dbReference>
<dbReference type="SUPFAM" id="SSF103243">
    <property type="entry name" value="KA1-like"/>
    <property type="match status" value="1"/>
</dbReference>
<reference evidence="26" key="3">
    <citation type="submission" date="2025-09" db="UniProtKB">
        <authorList>
            <consortium name="Ensembl"/>
        </authorList>
    </citation>
    <scope>IDENTIFICATION</scope>
</reference>
<feature type="binding site" evidence="21">
    <location>
        <position position="59"/>
    </location>
    <ligand>
        <name>ATP</name>
        <dbReference type="ChEBI" id="CHEBI:30616"/>
    </ligand>
</feature>
<dbReference type="InterPro" id="IPR015940">
    <property type="entry name" value="UBA"/>
</dbReference>
<evidence type="ECO:0000256" key="22">
    <source>
        <dbReference type="SAM" id="MobiDB-lite"/>
    </source>
</evidence>
<dbReference type="AlphaFoldDB" id="A0A665TXE8"/>
<dbReference type="Pfam" id="PF02149">
    <property type="entry name" value="KA1"/>
    <property type="match status" value="1"/>
</dbReference>
<name>A0A665TXE8_ECHNA</name>
<dbReference type="EC" id="2.7.11.1" evidence="5"/>
<keyword evidence="27" id="KW-1185">Reference proteome</keyword>
<evidence type="ECO:0000256" key="8">
    <source>
        <dbReference type="ARBA" id="ARBA00022527"/>
    </source>
</evidence>
<dbReference type="InterPro" id="IPR049508">
    <property type="entry name" value="MARK1-4_cat"/>
</dbReference>
<sequence length="603" mass="68181">MKVSSSRRSLPPCHSSMTTLADEQPHVGSYRLLKTIGKGNFAKVKLARHTLTGREVAIKIIDKTQLNPTSLQKLFREVSVMKLLNHPNIVKLFEVIETEKTLYLVMEYASGGEVFDYLVAHGRMKEKEARAKFRQIVSAVEYCHQKRIVHRDLKAENLLLDADMNIKIADFGFSNEFTMGSKLDTFCGSPPYAAPELFQGKKYDGPEVDVWSLGVILYTLVSGSLPFDGQNLKELRERVLRGKYRIPFYMSTDCENLLKKLLVLNPGKRGNLQQVMKDRWMNAGYENEELKPYTEPEQDFSDVERIELMGTMGFPQEEVMTALDGQKYNEAMATYLLLGRKPAEFEGTESLSSSNLFQRSRPCSDINGSSQSPAHSSNVPTTQKQRRFSDHGELLLLRLPSPRQPPSSPSAFSVTSSTSSTTPDRTRFPRGSSSRSTFHGAQLRDRRPAMYNGPPASPRLSQHAATSLATPQRGTSTSLIGKITSKFVRRSLSGEPKEELRDSKPRSLRFTWSMKTTSSMEPGDMMKEIRRVLDTNNCDYEQRERYLLFCVHGDARQDSLVQWEMEVCKLPRLSLNGVRFKRISGTSIAFKNIASKVANELRL</sequence>